<evidence type="ECO:0000313" key="3">
    <source>
        <dbReference type="Proteomes" id="UP000248975"/>
    </source>
</evidence>
<evidence type="ECO:0000259" key="1">
    <source>
        <dbReference type="PROSITE" id="PS51186"/>
    </source>
</evidence>
<dbReference type="AlphaFoldDB" id="A0A2W5TLP1"/>
<dbReference type="PROSITE" id="PS51186">
    <property type="entry name" value="GNAT"/>
    <property type="match status" value="1"/>
</dbReference>
<dbReference type="Pfam" id="PF13302">
    <property type="entry name" value="Acetyltransf_3"/>
    <property type="match status" value="1"/>
</dbReference>
<dbReference type="GO" id="GO:0016747">
    <property type="term" value="F:acyltransferase activity, transferring groups other than amino-acyl groups"/>
    <property type="evidence" value="ECO:0007669"/>
    <property type="project" value="InterPro"/>
</dbReference>
<dbReference type="PANTHER" id="PTHR43792">
    <property type="entry name" value="GNAT FAMILY, PUTATIVE (AFU_ORTHOLOGUE AFUA_3G00765)-RELATED-RELATED"/>
    <property type="match status" value="1"/>
</dbReference>
<accession>A0A2W5TLP1</accession>
<protein>
    <submittedName>
        <fullName evidence="2">N-acetyltransferase</fullName>
    </submittedName>
</protein>
<reference evidence="2 3" key="1">
    <citation type="submission" date="2017-08" db="EMBL/GenBank/DDBJ databases">
        <title>Infants hospitalized years apart are colonized by the same room-sourced microbial strains.</title>
        <authorList>
            <person name="Brooks B."/>
            <person name="Olm M.R."/>
            <person name="Firek B.A."/>
            <person name="Baker R."/>
            <person name="Thomas B.C."/>
            <person name="Morowitz M.J."/>
            <person name="Banfield J.F."/>
        </authorList>
    </citation>
    <scope>NUCLEOTIDE SEQUENCE [LARGE SCALE GENOMIC DNA]</scope>
    <source>
        <strain evidence="2">S2_003_000_R2_11</strain>
    </source>
</reference>
<dbReference type="EMBL" id="QFQS01000003">
    <property type="protein sequence ID" value="PZQ96637.1"/>
    <property type="molecule type" value="Genomic_DNA"/>
</dbReference>
<dbReference type="InterPro" id="IPR016181">
    <property type="entry name" value="Acyl_CoA_acyltransferase"/>
</dbReference>
<keyword evidence="2" id="KW-0808">Transferase</keyword>
<dbReference type="InterPro" id="IPR000182">
    <property type="entry name" value="GNAT_dom"/>
</dbReference>
<proteinExistence type="predicted"/>
<gene>
    <name evidence="2" type="ORF">DI533_13630</name>
</gene>
<dbReference type="Proteomes" id="UP000248975">
    <property type="component" value="Unassembled WGS sequence"/>
</dbReference>
<comment type="caution">
    <text evidence="2">The sequence shown here is derived from an EMBL/GenBank/DDBJ whole genome shotgun (WGS) entry which is preliminary data.</text>
</comment>
<dbReference type="SUPFAM" id="SSF55729">
    <property type="entry name" value="Acyl-CoA N-acyltransferases (Nat)"/>
    <property type="match status" value="1"/>
</dbReference>
<feature type="domain" description="N-acetyltransferase" evidence="1">
    <location>
        <begin position="16"/>
        <end position="173"/>
    </location>
</feature>
<sequence length="177" mass="19618">MTVALSNTPILETERLILRAPRQGDFPHFLAFATSDRSHFGGPLTPDLAWRSFCHLTGHWVHRGFGLFVLSAKTDPETPFGMVGPYYPEEWPEKEIGWMVWSAEAEGKGIAFEAARATRDFAYTTLGWPTAVSYIAHWNTRSIALAKRLGATLDPQATPVGEPPCLVFRHPSPKVAA</sequence>
<evidence type="ECO:0000313" key="2">
    <source>
        <dbReference type="EMBL" id="PZQ96637.1"/>
    </source>
</evidence>
<dbReference type="Gene3D" id="3.40.630.30">
    <property type="match status" value="1"/>
</dbReference>
<dbReference type="PANTHER" id="PTHR43792:SF1">
    <property type="entry name" value="N-ACETYLTRANSFERASE DOMAIN-CONTAINING PROTEIN"/>
    <property type="match status" value="1"/>
</dbReference>
<dbReference type="InterPro" id="IPR051531">
    <property type="entry name" value="N-acetyltransferase"/>
</dbReference>
<organism evidence="2 3">
    <name type="scientific">Cereibacter sphaeroides</name>
    <name type="common">Rhodobacter sphaeroides</name>
    <dbReference type="NCBI Taxonomy" id="1063"/>
    <lineage>
        <taxon>Bacteria</taxon>
        <taxon>Pseudomonadati</taxon>
        <taxon>Pseudomonadota</taxon>
        <taxon>Alphaproteobacteria</taxon>
        <taxon>Rhodobacterales</taxon>
        <taxon>Paracoccaceae</taxon>
        <taxon>Cereibacter</taxon>
    </lineage>
</organism>
<name>A0A2W5TLP1_CERSP</name>